<evidence type="ECO:0000313" key="2">
    <source>
        <dbReference type="Proteomes" id="UP000259878"/>
    </source>
</evidence>
<sequence>MTRSHQPPADVDERKRADDCIDCQLPDNTCPGHWALIGKHHS</sequence>
<dbReference type="RefSeq" id="YP_009951036.1">
    <property type="nucleotide sequence ID" value="NC_051597.1"/>
</dbReference>
<evidence type="ECO:0000313" key="1">
    <source>
        <dbReference type="EMBL" id="AXH67096.1"/>
    </source>
</evidence>
<protein>
    <submittedName>
        <fullName evidence="1">Uncharacterized protein</fullName>
    </submittedName>
</protein>
<dbReference type="InterPro" id="IPR057391">
    <property type="entry name" value="Zn-bd_phage_4"/>
</dbReference>
<dbReference type="EMBL" id="MH576966">
    <property type="protein sequence ID" value="AXH67096.1"/>
    <property type="molecule type" value="Genomic_DNA"/>
</dbReference>
<keyword evidence="2" id="KW-1185">Reference proteome</keyword>
<gene>
    <name evidence="1" type="primary">47</name>
    <name evidence="1" type="ORF">SEA_THYATIRA_47</name>
</gene>
<dbReference type="KEGG" id="vg:60322464"/>
<proteinExistence type="predicted"/>
<dbReference type="Pfam" id="PF24128">
    <property type="entry name" value="Phage_zn_bind_4"/>
    <property type="match status" value="1"/>
</dbReference>
<reference evidence="1 2" key="1">
    <citation type="submission" date="2018-07" db="EMBL/GenBank/DDBJ databases">
        <authorList>
            <person name="Doughty L.G."/>
            <person name="Baird D.A."/>
            <person name="DeVore H."/>
            <person name="Hemesath L.A."/>
            <person name="Lein K."/>
            <person name="Meder A.W."/>
            <person name="Mirabelli A."/>
            <person name="Olen S."/>
            <person name="Oonk E.M."/>
            <person name="Paquette K.E."/>
            <person name="Pederson T.M."/>
            <person name="Perecki A.K."/>
            <person name="Smiley C.M."/>
            <person name="Switalski M.G."/>
            <person name="Van W.B."/>
            <person name="Waalkes A."/>
            <person name="Wilson J.A."/>
            <person name="Wylie Z.R."/>
            <person name="Stukey J."/>
            <person name="Molloy S.D."/>
            <person name="Garlena R.A."/>
            <person name="Russell D.A."/>
            <person name="Pope W.H."/>
            <person name="Jacobs-Sera D."/>
            <person name="Hatfull G.F."/>
        </authorList>
    </citation>
    <scope>NUCLEOTIDE SEQUENCE [LARGE SCALE GENOMIC DNA]</scope>
</reference>
<name>A0A345M9C5_9CAUD</name>
<dbReference type="GeneID" id="60322464"/>
<accession>A0A345M9C5</accession>
<dbReference type="Proteomes" id="UP000259878">
    <property type="component" value="Segment"/>
</dbReference>
<organism evidence="1 2">
    <name type="scientific">Mycobacterium phage Thyatira</name>
    <dbReference type="NCBI Taxonomy" id="2283261"/>
    <lineage>
        <taxon>Viruses</taxon>
        <taxon>Duplodnaviria</taxon>
        <taxon>Heunggongvirae</taxon>
        <taxon>Uroviricota</taxon>
        <taxon>Caudoviricetes</taxon>
        <taxon>Weiservirinae</taxon>
        <taxon>Kratiovirus</taxon>
        <taxon>Kratiovirus thyatira</taxon>
    </lineage>
</organism>